<protein>
    <submittedName>
        <fullName evidence="1">Uncharacterized protein</fullName>
    </submittedName>
</protein>
<organism evidence="1">
    <name type="scientific">Lepeophtheirus salmonis</name>
    <name type="common">Salmon louse</name>
    <name type="synonym">Caligus salmonis</name>
    <dbReference type="NCBI Taxonomy" id="72036"/>
    <lineage>
        <taxon>Eukaryota</taxon>
        <taxon>Metazoa</taxon>
        <taxon>Ecdysozoa</taxon>
        <taxon>Arthropoda</taxon>
        <taxon>Crustacea</taxon>
        <taxon>Multicrustacea</taxon>
        <taxon>Hexanauplia</taxon>
        <taxon>Copepoda</taxon>
        <taxon>Siphonostomatoida</taxon>
        <taxon>Caligidae</taxon>
        <taxon>Lepeophtheirus</taxon>
    </lineage>
</organism>
<reference evidence="1" key="1">
    <citation type="submission" date="2014-05" db="EMBL/GenBank/DDBJ databases">
        <authorList>
            <person name="Chronopoulou M."/>
        </authorList>
    </citation>
    <scope>NUCLEOTIDE SEQUENCE</scope>
    <source>
        <tissue evidence="1">Whole organism</tissue>
    </source>
</reference>
<proteinExistence type="predicted"/>
<dbReference type="AlphaFoldDB" id="A0A0K2VBU7"/>
<accession>A0A0K2VBU7</accession>
<dbReference type="EMBL" id="HACA01030608">
    <property type="protein sequence ID" value="CDW47969.1"/>
    <property type="molecule type" value="Transcribed_RNA"/>
</dbReference>
<evidence type="ECO:0000313" key="1">
    <source>
        <dbReference type="EMBL" id="CDW47969.1"/>
    </source>
</evidence>
<sequence>MQCRQIFRRTSVHLHLDPTRESSSCQNLQLDYERQNTIGVEIFVEEQVETTQELYKKLSQETLPSEFTLL</sequence>
<name>A0A0K2VBU7_LEPSM</name>